<accession>J9G774</accession>
<gene>
    <name evidence="1" type="ORF">EVA_14275</name>
</gene>
<comment type="caution">
    <text evidence="1">The sequence shown here is derived from an EMBL/GenBank/DDBJ whole genome shotgun (WGS) entry which is preliminary data.</text>
</comment>
<sequence length="39" mass="4315">CVVTDSNGIVWLVGERPAQRVAVTARTRQVLLLTLVNHE</sequence>
<dbReference type="EMBL" id="AMCI01004673">
    <property type="protein sequence ID" value="EJW97617.1"/>
    <property type="molecule type" value="Genomic_DNA"/>
</dbReference>
<evidence type="ECO:0000313" key="1">
    <source>
        <dbReference type="EMBL" id="EJW97617.1"/>
    </source>
</evidence>
<name>J9G774_9ZZZZ</name>
<proteinExistence type="predicted"/>
<feature type="non-terminal residue" evidence="1">
    <location>
        <position position="1"/>
    </location>
</feature>
<organism evidence="1">
    <name type="scientific">gut metagenome</name>
    <dbReference type="NCBI Taxonomy" id="749906"/>
    <lineage>
        <taxon>unclassified sequences</taxon>
        <taxon>metagenomes</taxon>
        <taxon>organismal metagenomes</taxon>
    </lineage>
</organism>
<reference evidence="1" key="1">
    <citation type="journal article" date="2012" name="PLoS ONE">
        <title>Gene sets for utilization of primary and secondary nutrition supplies in the distal gut of endangered iberian lynx.</title>
        <authorList>
            <person name="Alcaide M."/>
            <person name="Messina E."/>
            <person name="Richter M."/>
            <person name="Bargiela R."/>
            <person name="Peplies J."/>
            <person name="Huws S.A."/>
            <person name="Newbold C.J."/>
            <person name="Golyshin P.N."/>
            <person name="Simon M.A."/>
            <person name="Lopez G."/>
            <person name="Yakimov M.M."/>
            <person name="Ferrer M."/>
        </authorList>
    </citation>
    <scope>NUCLEOTIDE SEQUENCE</scope>
</reference>
<protein>
    <submittedName>
        <fullName evidence="1">Uncharacterized protein</fullName>
    </submittedName>
</protein>
<dbReference type="AlphaFoldDB" id="J9G774"/>